<evidence type="ECO:0000256" key="1">
    <source>
        <dbReference type="ARBA" id="ARBA00004685"/>
    </source>
</evidence>
<dbReference type="PANTHER" id="PTHR33365:SF4">
    <property type="entry name" value="CYCLOCHLOROTINE BIOSYNTHESIS PROTEIN O"/>
    <property type="match status" value="1"/>
</dbReference>
<sequence>MTTPIRKYVEYEPTYFKMTETSKDYGLVGQPSEELDKNWSNIMQYFYAEIPKEYMQKLGREREGIRLPNGNYLANYAFIHQLHCLVQILSL</sequence>
<reference evidence="3 4" key="1">
    <citation type="submission" date="2024-02" db="EMBL/GenBank/DDBJ databases">
        <title>De novo assembly and annotation of 12 fungi associated with fruit tree decline syndrome in Ontario, Canada.</title>
        <authorList>
            <person name="Sulman M."/>
            <person name="Ellouze W."/>
            <person name="Ilyukhin E."/>
        </authorList>
    </citation>
    <scope>NUCLEOTIDE SEQUENCE [LARGE SCALE GENOMIC DNA]</scope>
    <source>
        <strain evidence="3 4">M42-189</strain>
    </source>
</reference>
<evidence type="ECO:0000313" key="3">
    <source>
        <dbReference type="EMBL" id="KAL1592399.1"/>
    </source>
</evidence>
<comment type="caution">
    <text evidence="3">The sequence shown here is derived from an EMBL/GenBank/DDBJ whole genome shotgun (WGS) entry which is preliminary data.</text>
</comment>
<evidence type="ECO:0000256" key="2">
    <source>
        <dbReference type="ARBA" id="ARBA00035112"/>
    </source>
</evidence>
<proteinExistence type="inferred from homology"/>
<gene>
    <name evidence="3" type="ORF">SLS60_011478</name>
</gene>
<keyword evidence="4" id="KW-1185">Reference proteome</keyword>
<name>A0ABR3QJR2_9PLEO</name>
<dbReference type="EMBL" id="JAKJXO020000021">
    <property type="protein sequence ID" value="KAL1592399.1"/>
    <property type="molecule type" value="Genomic_DNA"/>
</dbReference>
<comment type="similarity">
    <text evidence="2">Belongs to the ustYa family.</text>
</comment>
<protein>
    <submittedName>
        <fullName evidence="3">Uncharacterized protein</fullName>
    </submittedName>
</protein>
<accession>A0ABR3QJR2</accession>
<dbReference type="Pfam" id="PF11807">
    <property type="entry name" value="UstYa"/>
    <property type="match status" value="1"/>
</dbReference>
<dbReference type="Proteomes" id="UP001521785">
    <property type="component" value="Unassembled WGS sequence"/>
</dbReference>
<comment type="pathway">
    <text evidence="1">Mycotoxin biosynthesis.</text>
</comment>
<dbReference type="PANTHER" id="PTHR33365">
    <property type="entry name" value="YALI0B05434P"/>
    <property type="match status" value="1"/>
</dbReference>
<organism evidence="3 4">
    <name type="scientific">Paraconiothyrium brasiliense</name>
    <dbReference type="NCBI Taxonomy" id="300254"/>
    <lineage>
        <taxon>Eukaryota</taxon>
        <taxon>Fungi</taxon>
        <taxon>Dikarya</taxon>
        <taxon>Ascomycota</taxon>
        <taxon>Pezizomycotina</taxon>
        <taxon>Dothideomycetes</taxon>
        <taxon>Pleosporomycetidae</taxon>
        <taxon>Pleosporales</taxon>
        <taxon>Massarineae</taxon>
        <taxon>Didymosphaeriaceae</taxon>
        <taxon>Paraconiothyrium</taxon>
    </lineage>
</organism>
<evidence type="ECO:0000313" key="4">
    <source>
        <dbReference type="Proteomes" id="UP001521785"/>
    </source>
</evidence>
<dbReference type="InterPro" id="IPR021765">
    <property type="entry name" value="UstYa-like"/>
</dbReference>